<dbReference type="EMBL" id="OBML01000010">
    <property type="protein sequence ID" value="SOC20391.1"/>
    <property type="molecule type" value="Genomic_DNA"/>
</dbReference>
<feature type="transmembrane region" description="Helical" evidence="7">
    <location>
        <begin position="62"/>
        <end position="83"/>
    </location>
</feature>
<keyword evidence="6" id="KW-0902">Two-component regulatory system</keyword>
<dbReference type="InterPro" id="IPR004358">
    <property type="entry name" value="Sig_transdc_His_kin-like_C"/>
</dbReference>
<dbReference type="SMART" id="SM00388">
    <property type="entry name" value="HisKA"/>
    <property type="match status" value="1"/>
</dbReference>
<reference evidence="9 10" key="1">
    <citation type="submission" date="2017-08" db="EMBL/GenBank/DDBJ databases">
        <authorList>
            <person name="de Groot N.N."/>
        </authorList>
    </citation>
    <scope>NUCLEOTIDE SEQUENCE [LARGE SCALE GENOMIC DNA]</scope>
    <source>
        <strain evidence="9 10">USBA 352</strain>
    </source>
</reference>
<accession>A0A285TIU2</accession>
<keyword evidence="7" id="KW-0472">Membrane</keyword>
<dbReference type="PROSITE" id="PS50109">
    <property type="entry name" value="HIS_KIN"/>
    <property type="match status" value="1"/>
</dbReference>
<dbReference type="STRING" id="538381.GCA_001696535_03838"/>
<dbReference type="PRINTS" id="PR00344">
    <property type="entry name" value="BCTRLSENSOR"/>
</dbReference>
<dbReference type="InterPro" id="IPR005467">
    <property type="entry name" value="His_kinase_dom"/>
</dbReference>
<dbReference type="FunFam" id="3.30.565.10:FF:000006">
    <property type="entry name" value="Sensor histidine kinase WalK"/>
    <property type="match status" value="1"/>
</dbReference>
<name>A0A285TIU2_9HYPH</name>
<dbReference type="InterPro" id="IPR050736">
    <property type="entry name" value="Sensor_HK_Regulatory"/>
</dbReference>
<keyword evidence="7" id="KW-0812">Transmembrane</keyword>
<dbReference type="InterPro" id="IPR035965">
    <property type="entry name" value="PAS-like_dom_sf"/>
</dbReference>
<dbReference type="SUPFAM" id="SSF55874">
    <property type="entry name" value="ATPase domain of HSP90 chaperone/DNA topoisomerase II/histidine kinase"/>
    <property type="match status" value="1"/>
</dbReference>
<sequence length="840" mass="91785">MPADGWEHGRDRAAWRRVSRKARLGLSTAPLAWVASTGLCLANDVPGATHPLFSGTFTPEKVVWMAAVGGAVTFAVTAAVTLIRNMRASSGTLSTATETSARLAARLDRLESLVASDDQRIVMWQPGEDEPFVAGMLEESSGVPRSPARLLAFGTWLEARAAGALEQAVDRLRQHGEAFRMTLPTRTGGMVEICGRVTASAPVLRLRDLTGERKSQALTAERNSAMTRELQTLRALLDGVPSPAWLRDEEGALVWVNAAYARAVETDNGQAAIDARVEFLDAKGRGQMERGRDESGQSRARLPAVAAGARRIFDVTQISVESGSGGIAIDVSELENVRQELGRTIDFHARTLDQLATAVAIFGADRRLQFYNAAFRSLWDLDASFLESNPSDGALLDALRAARKLPEQADYRGWRNKLLETYTSLDAREFWWHLPDGRTLRVIANPHPQGGVTYIYENVTERLDLESRYNSLIRVQGETLDNLSEAVAVFGSDGRLRLWNPAFENIWDLSDDRLGDSPHITRIVDMEMLEPEETATWRQLVTAVTSLADNREPVSGRLDRESGEAIDYATVPLPDGGTLVTFVNVTDSVNVERALLDKNEALEQADQLKNAFIQHVSYELRSPLTNIIGFAQLLSDPKFGPLTEKQGEYVDYILSSSSALLAIINDILDLATIDAGIMELDISSVDVARTVQAAVEGLKDRLADSGIALKLTVAEDVGVIQADERRLRQVLFNLISNALRFSDVGGTIDVGCLRTADAIEFHVRDHGCGIPEDMLDQVFARFVGRDAGQRRRGAGLGLSIVKSFVELHGGTVSIESEEGVGTYVVCRFPFAPDALQHAAE</sequence>
<comment type="catalytic activity">
    <reaction evidence="1">
        <text>ATP + protein L-histidine = ADP + protein N-phospho-L-histidine.</text>
        <dbReference type="EC" id="2.7.13.3"/>
    </reaction>
</comment>
<keyword evidence="3" id="KW-0597">Phosphoprotein</keyword>
<dbReference type="SUPFAM" id="SSF55785">
    <property type="entry name" value="PYP-like sensor domain (PAS domain)"/>
    <property type="match status" value="2"/>
</dbReference>
<dbReference type="SMART" id="SM00091">
    <property type="entry name" value="PAS"/>
    <property type="match status" value="3"/>
</dbReference>
<dbReference type="SUPFAM" id="SSF47384">
    <property type="entry name" value="Homodimeric domain of signal transducing histidine kinase"/>
    <property type="match status" value="1"/>
</dbReference>
<dbReference type="EC" id="2.7.13.3" evidence="2"/>
<evidence type="ECO:0000256" key="6">
    <source>
        <dbReference type="ARBA" id="ARBA00023012"/>
    </source>
</evidence>
<dbReference type="PANTHER" id="PTHR43711">
    <property type="entry name" value="TWO-COMPONENT HISTIDINE KINASE"/>
    <property type="match status" value="1"/>
</dbReference>
<dbReference type="InterPro" id="IPR036097">
    <property type="entry name" value="HisK_dim/P_sf"/>
</dbReference>
<dbReference type="InterPro" id="IPR000014">
    <property type="entry name" value="PAS"/>
</dbReference>
<dbReference type="AlphaFoldDB" id="A0A285TIU2"/>
<feature type="domain" description="Histidine kinase" evidence="8">
    <location>
        <begin position="615"/>
        <end position="832"/>
    </location>
</feature>
<evidence type="ECO:0000259" key="8">
    <source>
        <dbReference type="PROSITE" id="PS50109"/>
    </source>
</evidence>
<dbReference type="SMART" id="SM00387">
    <property type="entry name" value="HATPase_c"/>
    <property type="match status" value="1"/>
</dbReference>
<dbReference type="InterPro" id="IPR003661">
    <property type="entry name" value="HisK_dim/P_dom"/>
</dbReference>
<dbReference type="CDD" id="cd00075">
    <property type="entry name" value="HATPase"/>
    <property type="match status" value="1"/>
</dbReference>
<keyword evidence="4" id="KW-0808">Transferase</keyword>
<evidence type="ECO:0000256" key="2">
    <source>
        <dbReference type="ARBA" id="ARBA00012438"/>
    </source>
</evidence>
<keyword evidence="7" id="KW-1133">Transmembrane helix</keyword>
<dbReference type="Gene3D" id="1.10.287.130">
    <property type="match status" value="1"/>
</dbReference>
<dbReference type="PANTHER" id="PTHR43711:SF1">
    <property type="entry name" value="HISTIDINE KINASE 1"/>
    <property type="match status" value="1"/>
</dbReference>
<proteinExistence type="predicted"/>
<dbReference type="Gene3D" id="3.30.565.10">
    <property type="entry name" value="Histidine kinase-like ATPase, C-terminal domain"/>
    <property type="match status" value="1"/>
</dbReference>
<dbReference type="Proteomes" id="UP000219331">
    <property type="component" value="Unassembled WGS sequence"/>
</dbReference>
<dbReference type="CDD" id="cd00082">
    <property type="entry name" value="HisKA"/>
    <property type="match status" value="1"/>
</dbReference>
<evidence type="ECO:0000256" key="3">
    <source>
        <dbReference type="ARBA" id="ARBA00022553"/>
    </source>
</evidence>
<dbReference type="Pfam" id="PF02518">
    <property type="entry name" value="HATPase_c"/>
    <property type="match status" value="1"/>
</dbReference>
<evidence type="ECO:0000256" key="5">
    <source>
        <dbReference type="ARBA" id="ARBA00022777"/>
    </source>
</evidence>
<evidence type="ECO:0000256" key="4">
    <source>
        <dbReference type="ARBA" id="ARBA00022679"/>
    </source>
</evidence>
<organism evidence="9 10">
    <name type="scientific">Stappia indica</name>
    <dbReference type="NCBI Taxonomy" id="538381"/>
    <lineage>
        <taxon>Bacteria</taxon>
        <taxon>Pseudomonadati</taxon>
        <taxon>Pseudomonadota</taxon>
        <taxon>Alphaproteobacteria</taxon>
        <taxon>Hyphomicrobiales</taxon>
        <taxon>Stappiaceae</taxon>
        <taxon>Stappia</taxon>
    </lineage>
</organism>
<dbReference type="Pfam" id="PF00512">
    <property type="entry name" value="HisKA"/>
    <property type="match status" value="1"/>
</dbReference>
<dbReference type="GO" id="GO:0000155">
    <property type="term" value="F:phosphorelay sensor kinase activity"/>
    <property type="evidence" value="ECO:0007669"/>
    <property type="project" value="InterPro"/>
</dbReference>
<dbReference type="Pfam" id="PF12860">
    <property type="entry name" value="PAS_7"/>
    <property type="match status" value="2"/>
</dbReference>
<evidence type="ECO:0000313" key="10">
    <source>
        <dbReference type="Proteomes" id="UP000219331"/>
    </source>
</evidence>
<evidence type="ECO:0000256" key="7">
    <source>
        <dbReference type="SAM" id="Phobius"/>
    </source>
</evidence>
<evidence type="ECO:0000256" key="1">
    <source>
        <dbReference type="ARBA" id="ARBA00000085"/>
    </source>
</evidence>
<dbReference type="Gene3D" id="3.30.450.20">
    <property type="entry name" value="PAS domain"/>
    <property type="match status" value="1"/>
</dbReference>
<dbReference type="InterPro" id="IPR036890">
    <property type="entry name" value="HATPase_C_sf"/>
</dbReference>
<evidence type="ECO:0000313" key="9">
    <source>
        <dbReference type="EMBL" id="SOC20391.1"/>
    </source>
</evidence>
<dbReference type="OrthoDB" id="9797304at2"/>
<keyword evidence="10" id="KW-1185">Reference proteome</keyword>
<protein>
    <recommendedName>
        <fullName evidence="2">histidine kinase</fullName>
        <ecNumber evidence="2">2.7.13.3</ecNumber>
    </recommendedName>
</protein>
<keyword evidence="5 9" id="KW-0418">Kinase</keyword>
<dbReference type="InterPro" id="IPR003594">
    <property type="entry name" value="HATPase_dom"/>
</dbReference>
<gene>
    <name evidence="9" type="ORF">SAMN05421512_110217</name>
</gene>